<name>A0A4R6S7C5_9MICO</name>
<dbReference type="AlphaFoldDB" id="A0A4R6S7C5"/>
<evidence type="ECO:0000259" key="1">
    <source>
        <dbReference type="PROSITE" id="PS50995"/>
    </source>
</evidence>
<dbReference type="Gene3D" id="1.10.10.10">
    <property type="entry name" value="Winged helix-like DNA-binding domain superfamily/Winged helix DNA-binding domain"/>
    <property type="match status" value="1"/>
</dbReference>
<evidence type="ECO:0000313" key="3">
    <source>
        <dbReference type="Proteomes" id="UP000295601"/>
    </source>
</evidence>
<dbReference type="Proteomes" id="UP000295601">
    <property type="component" value="Unassembled WGS sequence"/>
</dbReference>
<feature type="domain" description="HTH marR-type" evidence="1">
    <location>
        <begin position="25"/>
        <end position="162"/>
    </location>
</feature>
<sequence>MVVMNSLFATKHELLLEHTGLHTEHAHLVMAVLRTATMIDRDCTARLAEFDLTEARFAALLAVSQGTEPGSPGSTPATIAEQLDVSRAAVTGLIDGLVRQGLAARNAHASDRRSLAVSITDAGRAAIDALRPVYGEWLGQLTRGLDATTASTALTALSTLQRNLTTSTASTSASAH</sequence>
<dbReference type="PROSITE" id="PS50995">
    <property type="entry name" value="HTH_MARR_2"/>
    <property type="match status" value="1"/>
</dbReference>
<dbReference type="GO" id="GO:0003700">
    <property type="term" value="F:DNA-binding transcription factor activity"/>
    <property type="evidence" value="ECO:0007669"/>
    <property type="project" value="InterPro"/>
</dbReference>
<dbReference type="InterPro" id="IPR036388">
    <property type="entry name" value="WH-like_DNA-bd_sf"/>
</dbReference>
<dbReference type="Pfam" id="PF12802">
    <property type="entry name" value="MarR_2"/>
    <property type="match status" value="1"/>
</dbReference>
<dbReference type="InterPro" id="IPR000835">
    <property type="entry name" value="HTH_MarR-typ"/>
</dbReference>
<accession>A0A4R6S7C5</accession>
<dbReference type="PRINTS" id="PR00598">
    <property type="entry name" value="HTHMARR"/>
</dbReference>
<dbReference type="GO" id="GO:0003677">
    <property type="term" value="F:DNA binding"/>
    <property type="evidence" value="ECO:0007669"/>
    <property type="project" value="UniProtKB-KW"/>
</dbReference>
<keyword evidence="3" id="KW-1185">Reference proteome</keyword>
<gene>
    <name evidence="2" type="ORF">EDF62_0404</name>
</gene>
<dbReference type="InterPro" id="IPR039422">
    <property type="entry name" value="MarR/SlyA-like"/>
</dbReference>
<dbReference type="EMBL" id="SNYA01000001">
    <property type="protein sequence ID" value="TDP95710.1"/>
    <property type="molecule type" value="Genomic_DNA"/>
</dbReference>
<dbReference type="OrthoDB" id="162531at2"/>
<dbReference type="PANTHER" id="PTHR33164">
    <property type="entry name" value="TRANSCRIPTIONAL REGULATOR, MARR FAMILY"/>
    <property type="match status" value="1"/>
</dbReference>
<organism evidence="2 3">
    <name type="scientific">Leucobacter luti</name>
    <dbReference type="NCBI Taxonomy" id="340320"/>
    <lineage>
        <taxon>Bacteria</taxon>
        <taxon>Bacillati</taxon>
        <taxon>Actinomycetota</taxon>
        <taxon>Actinomycetes</taxon>
        <taxon>Micrococcales</taxon>
        <taxon>Microbacteriaceae</taxon>
        <taxon>Leucobacter</taxon>
    </lineage>
</organism>
<dbReference type="SUPFAM" id="SSF46785">
    <property type="entry name" value="Winged helix' DNA-binding domain"/>
    <property type="match status" value="1"/>
</dbReference>
<reference evidence="2 3" key="1">
    <citation type="submission" date="2019-03" db="EMBL/GenBank/DDBJ databases">
        <title>Genomic analyses of the natural microbiome of Caenorhabditis elegans.</title>
        <authorList>
            <person name="Samuel B."/>
        </authorList>
    </citation>
    <scope>NUCLEOTIDE SEQUENCE [LARGE SCALE GENOMIC DNA]</scope>
    <source>
        <strain evidence="2 3">JUb18</strain>
    </source>
</reference>
<evidence type="ECO:0000313" key="2">
    <source>
        <dbReference type="EMBL" id="TDP95710.1"/>
    </source>
</evidence>
<dbReference type="SMART" id="SM00347">
    <property type="entry name" value="HTH_MARR"/>
    <property type="match status" value="1"/>
</dbReference>
<dbReference type="PANTHER" id="PTHR33164:SF43">
    <property type="entry name" value="HTH-TYPE TRANSCRIPTIONAL REPRESSOR YETL"/>
    <property type="match status" value="1"/>
</dbReference>
<dbReference type="InterPro" id="IPR036390">
    <property type="entry name" value="WH_DNA-bd_sf"/>
</dbReference>
<keyword evidence="2" id="KW-0238">DNA-binding</keyword>
<dbReference type="GO" id="GO:0006950">
    <property type="term" value="P:response to stress"/>
    <property type="evidence" value="ECO:0007669"/>
    <property type="project" value="TreeGrafter"/>
</dbReference>
<proteinExistence type="predicted"/>
<protein>
    <submittedName>
        <fullName evidence="2">DNA-binding MarR family transcriptional regulator</fullName>
    </submittedName>
</protein>
<comment type="caution">
    <text evidence="2">The sequence shown here is derived from an EMBL/GenBank/DDBJ whole genome shotgun (WGS) entry which is preliminary data.</text>
</comment>